<feature type="transmembrane region" description="Helical" evidence="6">
    <location>
        <begin position="43"/>
        <end position="60"/>
    </location>
</feature>
<evidence type="ECO:0000256" key="5">
    <source>
        <dbReference type="ARBA" id="ARBA00023136"/>
    </source>
</evidence>
<comment type="caution">
    <text evidence="7">The sequence shown here is derived from an EMBL/GenBank/DDBJ whole genome shotgun (WGS) entry which is preliminary data.</text>
</comment>
<feature type="transmembrane region" description="Helical" evidence="6">
    <location>
        <begin position="321"/>
        <end position="343"/>
    </location>
</feature>
<sequence>MYYFTSPIAAAIVPMLAIIMNYLSVEKGLIKAMERSENKTFGTVWYAVSLLLLISSALYLDKLYLALGGILSMAYGDGLAAVVGTKWGKIKLPAKFGDKTLEGSVTVFSVVAVITGFLAYIYLPVPFILVGVAAGFCGMLLELFTTRGYDNLSFPIGIAVLLYLFSFPLLTGMIVNSVLTVFILFVAWLVDALTARSCLTAYLVGTVLYVFGGWTVYSAMILFAGLGSGLSKLGIEQKVAATQLHERKGTRGSVQVIANALPAVLFVLIACLTQNDAFKLAALVSFAAASADTFSSEVGMLSSKPPISILTLKPLQTGLSGGISVLGLLSGIVGSGIIALLALGQYSVQIFLMVWLFGFIGTVIDSVFGSTLQAKYKSASGITERKTQNGQLLEQVSGLGFITNDVINFVTVMVTGLLFVLFV</sequence>
<feature type="transmembrane region" description="Helical" evidence="6">
    <location>
        <begin position="151"/>
        <end position="167"/>
    </location>
</feature>
<evidence type="ECO:0000313" key="8">
    <source>
        <dbReference type="Proteomes" id="UP001597285"/>
    </source>
</evidence>
<name>A0ABW4NLJ5_9LACT</name>
<keyword evidence="5 6" id="KW-0472">Membrane</keyword>
<evidence type="ECO:0000256" key="1">
    <source>
        <dbReference type="ARBA" id="ARBA00004141"/>
    </source>
</evidence>
<keyword evidence="8" id="KW-1185">Reference proteome</keyword>
<feature type="transmembrane region" description="Helical" evidence="6">
    <location>
        <begin position="406"/>
        <end position="422"/>
    </location>
</feature>
<evidence type="ECO:0000256" key="3">
    <source>
        <dbReference type="ARBA" id="ARBA00022692"/>
    </source>
</evidence>
<dbReference type="PANTHER" id="PTHR13353:SF5">
    <property type="entry name" value="TRANSMEMBRANE PROTEIN 19"/>
    <property type="match status" value="1"/>
</dbReference>
<keyword evidence="4 6" id="KW-1133">Transmembrane helix</keyword>
<feature type="transmembrane region" description="Helical" evidence="6">
    <location>
        <begin position="350"/>
        <end position="368"/>
    </location>
</feature>
<feature type="transmembrane region" description="Helical" evidence="6">
    <location>
        <begin position="280"/>
        <end position="301"/>
    </location>
</feature>
<comment type="similarity">
    <text evidence="2">Belongs to the TMEM19 family.</text>
</comment>
<proteinExistence type="inferred from homology"/>
<reference evidence="8" key="1">
    <citation type="journal article" date="2019" name="Int. J. Syst. Evol. Microbiol.">
        <title>The Global Catalogue of Microorganisms (GCM) 10K type strain sequencing project: providing services to taxonomists for standard genome sequencing and annotation.</title>
        <authorList>
            <consortium name="The Broad Institute Genomics Platform"/>
            <consortium name="The Broad Institute Genome Sequencing Center for Infectious Disease"/>
            <person name="Wu L."/>
            <person name="Ma J."/>
        </authorList>
    </citation>
    <scope>NUCLEOTIDE SEQUENCE [LARGE SCALE GENOMIC DNA]</scope>
    <source>
        <strain evidence="8">KCTC 42143</strain>
    </source>
</reference>
<accession>A0ABW4NLJ5</accession>
<feature type="transmembrane region" description="Helical" evidence="6">
    <location>
        <begin position="202"/>
        <end position="226"/>
    </location>
</feature>
<feature type="transmembrane region" description="Helical" evidence="6">
    <location>
        <begin position="254"/>
        <end position="273"/>
    </location>
</feature>
<dbReference type="Pfam" id="PF01940">
    <property type="entry name" value="DUF92"/>
    <property type="match status" value="1"/>
</dbReference>
<evidence type="ECO:0000256" key="6">
    <source>
        <dbReference type="SAM" id="Phobius"/>
    </source>
</evidence>
<keyword evidence="3 6" id="KW-0812">Transmembrane</keyword>
<dbReference type="InterPro" id="IPR002794">
    <property type="entry name" value="DUF92_TMEM19"/>
</dbReference>
<feature type="transmembrane region" description="Helical" evidence="6">
    <location>
        <begin position="100"/>
        <end position="121"/>
    </location>
</feature>
<comment type="subcellular location">
    <subcellularLocation>
        <location evidence="1">Membrane</location>
        <topology evidence="1">Multi-pass membrane protein</topology>
    </subcellularLocation>
</comment>
<dbReference type="Proteomes" id="UP001597285">
    <property type="component" value="Unassembled WGS sequence"/>
</dbReference>
<gene>
    <name evidence="7" type="ORF">ACFSBK_02150</name>
</gene>
<organism evidence="7 8">
    <name type="scientific">Carnobacterium antarcticum</name>
    <dbReference type="NCBI Taxonomy" id="2126436"/>
    <lineage>
        <taxon>Bacteria</taxon>
        <taxon>Bacillati</taxon>
        <taxon>Bacillota</taxon>
        <taxon>Bacilli</taxon>
        <taxon>Lactobacillales</taxon>
        <taxon>Carnobacteriaceae</taxon>
        <taxon>Carnobacterium</taxon>
    </lineage>
</organism>
<evidence type="ECO:0000256" key="2">
    <source>
        <dbReference type="ARBA" id="ARBA00009012"/>
    </source>
</evidence>
<evidence type="ECO:0000256" key="4">
    <source>
        <dbReference type="ARBA" id="ARBA00022989"/>
    </source>
</evidence>
<evidence type="ECO:0000313" key="7">
    <source>
        <dbReference type="EMBL" id="MFD1798661.1"/>
    </source>
</evidence>
<dbReference type="EMBL" id="JBHUFF010000008">
    <property type="protein sequence ID" value="MFD1798661.1"/>
    <property type="molecule type" value="Genomic_DNA"/>
</dbReference>
<feature type="transmembrane region" description="Helical" evidence="6">
    <location>
        <begin position="127"/>
        <end position="144"/>
    </location>
</feature>
<feature type="transmembrane region" description="Helical" evidence="6">
    <location>
        <begin position="66"/>
        <end position="88"/>
    </location>
</feature>
<protein>
    <submittedName>
        <fullName evidence="7">DUF92 domain-containing protein</fullName>
    </submittedName>
</protein>
<feature type="transmembrane region" description="Helical" evidence="6">
    <location>
        <begin position="6"/>
        <end position="23"/>
    </location>
</feature>
<dbReference type="RefSeq" id="WP_231726775.1">
    <property type="nucleotide sequence ID" value="NZ_JBHSQC010000015.1"/>
</dbReference>
<dbReference type="PANTHER" id="PTHR13353">
    <property type="entry name" value="TRANSMEMBRANE PROTEIN 19"/>
    <property type="match status" value="1"/>
</dbReference>